<proteinExistence type="predicted"/>
<evidence type="ECO:0000259" key="1">
    <source>
        <dbReference type="Pfam" id="PF01764"/>
    </source>
</evidence>
<dbReference type="InterPro" id="IPR002921">
    <property type="entry name" value="Fungal_lipase-type"/>
</dbReference>
<name>A0ABP0VG62_9BRYO</name>
<dbReference type="Gene3D" id="3.40.50.1820">
    <property type="entry name" value="alpha/beta hydrolase"/>
    <property type="match status" value="1"/>
</dbReference>
<evidence type="ECO:0000313" key="3">
    <source>
        <dbReference type="Proteomes" id="UP001497444"/>
    </source>
</evidence>
<accession>A0ABP0VG62</accession>
<dbReference type="EMBL" id="CAXAQS010000857">
    <property type="protein sequence ID" value="CAK9253434.1"/>
    <property type="molecule type" value="Genomic_DNA"/>
</dbReference>
<sequence>MLALDIITQEVIKKADWHTSQSLLNNALKEENQKFVRNDFSVTVTGHSLGGWLAQICTLLSKYPKFHPVGPRGIWSFPNGKSIDMNQPYDLHCVAFDSPGASTVLNRLELVSKVSAWLVGRKRDVQDALNTLDITVYLSNRNPVNMCGDHVGKVEKIDVMSGGSVREKMNPFASHSMERILSYFKLHTNHS</sequence>
<dbReference type="SUPFAM" id="SSF53474">
    <property type="entry name" value="alpha/beta-Hydrolases"/>
    <property type="match status" value="1"/>
</dbReference>
<reference evidence="2" key="1">
    <citation type="submission" date="2024-02" db="EMBL/GenBank/DDBJ databases">
        <authorList>
            <consortium name="ELIXIR-Norway"/>
            <consortium name="Elixir Norway"/>
        </authorList>
    </citation>
    <scope>NUCLEOTIDE SEQUENCE</scope>
</reference>
<gene>
    <name evidence="2" type="ORF">CSSPJE1EN1_LOCUS28812</name>
</gene>
<dbReference type="Proteomes" id="UP001497444">
    <property type="component" value="Unassembled WGS sequence"/>
</dbReference>
<dbReference type="InterPro" id="IPR029058">
    <property type="entry name" value="AB_hydrolase_fold"/>
</dbReference>
<organism evidence="2 3">
    <name type="scientific">Sphagnum jensenii</name>
    <dbReference type="NCBI Taxonomy" id="128206"/>
    <lineage>
        <taxon>Eukaryota</taxon>
        <taxon>Viridiplantae</taxon>
        <taxon>Streptophyta</taxon>
        <taxon>Embryophyta</taxon>
        <taxon>Bryophyta</taxon>
        <taxon>Sphagnophytina</taxon>
        <taxon>Sphagnopsida</taxon>
        <taxon>Sphagnales</taxon>
        <taxon>Sphagnaceae</taxon>
        <taxon>Sphagnum</taxon>
    </lineage>
</organism>
<keyword evidence="3" id="KW-1185">Reference proteome</keyword>
<protein>
    <recommendedName>
        <fullName evidence="1">Fungal lipase-type domain-containing protein</fullName>
    </recommendedName>
</protein>
<feature type="domain" description="Fungal lipase-type" evidence="1">
    <location>
        <begin position="28"/>
        <end position="61"/>
    </location>
</feature>
<comment type="caution">
    <text evidence="2">The sequence shown here is derived from an EMBL/GenBank/DDBJ whole genome shotgun (WGS) entry which is preliminary data.</text>
</comment>
<evidence type="ECO:0000313" key="2">
    <source>
        <dbReference type="EMBL" id="CAK9253434.1"/>
    </source>
</evidence>
<dbReference type="Pfam" id="PF01764">
    <property type="entry name" value="Lipase_3"/>
    <property type="match status" value="1"/>
</dbReference>